<evidence type="ECO:0000256" key="6">
    <source>
        <dbReference type="ARBA" id="ARBA00022449"/>
    </source>
</evidence>
<evidence type="ECO:0000256" key="7">
    <source>
        <dbReference type="ARBA" id="ARBA00022475"/>
    </source>
</evidence>
<keyword evidence="8 13" id="KW-0812">Transmembrane</keyword>
<evidence type="ECO:0000256" key="11">
    <source>
        <dbReference type="ARBA" id="ARBA00023136"/>
    </source>
</evidence>
<proteinExistence type="inferred from homology"/>
<organism evidence="14 15">
    <name type="scientific">Clostridium sardiniense</name>
    <name type="common">Clostridium absonum</name>
    <dbReference type="NCBI Taxonomy" id="29369"/>
    <lineage>
        <taxon>Bacteria</taxon>
        <taxon>Bacillati</taxon>
        <taxon>Bacillota</taxon>
        <taxon>Clostridia</taxon>
        <taxon>Eubacteriales</taxon>
        <taxon>Clostridiaceae</taxon>
        <taxon>Clostridium</taxon>
    </lineage>
</organism>
<feature type="transmembrane region" description="Helical" evidence="13">
    <location>
        <begin position="47"/>
        <end position="70"/>
    </location>
</feature>
<keyword evidence="5" id="KW-0813">Transport</keyword>
<comment type="subcellular location">
    <subcellularLocation>
        <location evidence="2">Cell membrane</location>
        <topology evidence="2">Multi-pass membrane protein</topology>
    </subcellularLocation>
</comment>
<gene>
    <name evidence="14" type="ORF">K5V21_14545</name>
</gene>
<feature type="transmembrane region" description="Helical" evidence="13">
    <location>
        <begin position="133"/>
        <end position="152"/>
    </location>
</feature>
<keyword evidence="6" id="KW-0050">Antiport</keyword>
<feature type="transmembrane region" description="Helical" evidence="13">
    <location>
        <begin position="164"/>
        <end position="186"/>
    </location>
</feature>
<keyword evidence="7" id="KW-1003">Cell membrane</keyword>
<evidence type="ECO:0000256" key="9">
    <source>
        <dbReference type="ARBA" id="ARBA00022989"/>
    </source>
</evidence>
<keyword evidence="15" id="KW-1185">Reference proteome</keyword>
<name>A0ABS7L0S5_CLOSR</name>
<evidence type="ECO:0000256" key="3">
    <source>
        <dbReference type="ARBA" id="ARBA00010199"/>
    </source>
</evidence>
<keyword evidence="9 13" id="KW-1133">Transmembrane helix</keyword>
<evidence type="ECO:0000256" key="5">
    <source>
        <dbReference type="ARBA" id="ARBA00022448"/>
    </source>
</evidence>
<feature type="transmembrane region" description="Helical" evidence="13">
    <location>
        <begin position="12"/>
        <end position="35"/>
    </location>
</feature>
<dbReference type="PANTHER" id="PTHR43298:SF2">
    <property type="entry name" value="FMN_FAD EXPORTER YEEO-RELATED"/>
    <property type="match status" value="1"/>
</dbReference>
<feature type="transmembrane region" description="Helical" evidence="13">
    <location>
        <begin position="91"/>
        <end position="113"/>
    </location>
</feature>
<dbReference type="InterPro" id="IPR050222">
    <property type="entry name" value="MATE_MdtK"/>
</dbReference>
<evidence type="ECO:0000256" key="1">
    <source>
        <dbReference type="ARBA" id="ARBA00003408"/>
    </source>
</evidence>
<feature type="transmembrane region" description="Helical" evidence="13">
    <location>
        <begin position="381"/>
        <end position="403"/>
    </location>
</feature>
<dbReference type="EMBL" id="JAIKTU010000012">
    <property type="protein sequence ID" value="MBY0756665.1"/>
    <property type="molecule type" value="Genomic_DNA"/>
</dbReference>
<evidence type="ECO:0000256" key="10">
    <source>
        <dbReference type="ARBA" id="ARBA00023065"/>
    </source>
</evidence>
<dbReference type="RefSeq" id="WP_221861893.1">
    <property type="nucleotide sequence ID" value="NZ_JAIKTU010000012.1"/>
</dbReference>
<evidence type="ECO:0000256" key="13">
    <source>
        <dbReference type="SAM" id="Phobius"/>
    </source>
</evidence>
<comment type="function">
    <text evidence="1">Multidrug efflux pump.</text>
</comment>
<evidence type="ECO:0000256" key="4">
    <source>
        <dbReference type="ARBA" id="ARBA00020268"/>
    </source>
</evidence>
<feature type="transmembrane region" description="Helical" evidence="13">
    <location>
        <begin position="409"/>
        <end position="428"/>
    </location>
</feature>
<dbReference type="InterPro" id="IPR002528">
    <property type="entry name" value="MATE_fam"/>
</dbReference>
<dbReference type="InterPro" id="IPR048279">
    <property type="entry name" value="MdtK-like"/>
</dbReference>
<comment type="similarity">
    <text evidence="3">Belongs to the multi antimicrobial extrusion (MATE) (TC 2.A.66.1) family.</text>
</comment>
<evidence type="ECO:0000256" key="8">
    <source>
        <dbReference type="ARBA" id="ARBA00022692"/>
    </source>
</evidence>
<evidence type="ECO:0000256" key="2">
    <source>
        <dbReference type="ARBA" id="ARBA00004651"/>
    </source>
</evidence>
<comment type="caution">
    <text evidence="14">The sequence shown here is derived from an EMBL/GenBank/DDBJ whole genome shotgun (WGS) entry which is preliminary data.</text>
</comment>
<protein>
    <recommendedName>
        <fullName evidence="4">Probable multidrug resistance protein NorM</fullName>
    </recommendedName>
    <alternativeName>
        <fullName evidence="12">Multidrug-efflux transporter</fullName>
    </alternativeName>
</protein>
<feature type="transmembrane region" description="Helical" evidence="13">
    <location>
        <begin position="312"/>
        <end position="331"/>
    </location>
</feature>
<dbReference type="NCBIfam" id="TIGR00797">
    <property type="entry name" value="matE"/>
    <property type="match status" value="1"/>
</dbReference>
<evidence type="ECO:0000313" key="14">
    <source>
        <dbReference type="EMBL" id="MBY0756665.1"/>
    </source>
</evidence>
<dbReference type="Pfam" id="PF01554">
    <property type="entry name" value="MatE"/>
    <property type="match status" value="2"/>
</dbReference>
<dbReference type="Proteomes" id="UP001299068">
    <property type="component" value="Unassembled WGS sequence"/>
</dbReference>
<feature type="transmembrane region" description="Helical" evidence="13">
    <location>
        <begin position="192"/>
        <end position="209"/>
    </location>
</feature>
<evidence type="ECO:0000256" key="12">
    <source>
        <dbReference type="ARBA" id="ARBA00031636"/>
    </source>
</evidence>
<keyword evidence="11 13" id="KW-0472">Membrane</keyword>
<accession>A0ABS7L0S5</accession>
<evidence type="ECO:0000313" key="15">
    <source>
        <dbReference type="Proteomes" id="UP001299068"/>
    </source>
</evidence>
<feature type="transmembrane region" description="Helical" evidence="13">
    <location>
        <begin position="278"/>
        <end position="300"/>
    </location>
</feature>
<dbReference type="PIRSF" id="PIRSF006603">
    <property type="entry name" value="DinF"/>
    <property type="match status" value="1"/>
</dbReference>
<dbReference type="CDD" id="cd13140">
    <property type="entry name" value="MATE_like_1"/>
    <property type="match status" value="1"/>
</dbReference>
<sequence>MKGVDLTKGNVISVLVLLALPIMGSSLLQFAYNLVDMLWVGGLGSNAVASIGSASFYIGLGYSINALVVIGTGIKVSHSLGKNEKENVKRYINSGIFINAVMGIVYVLALLFLGKNFIGFLGLDNSYVERQSYLYLAVSAPMMFFTFFNSLYTRIFGSFGNNKTALKINAVGIGINIILDPIFIYILKFGVVGAALATLVANIIMFVLYKTKSNGLFRFDFKLGVEKKRVLEIIRLGFPMAFQRILFTLVNIVIAKIIAIFGADAIAAQKIGLQIESITYMVIGGLNGAISSFIGQNFGAKRYERIEEGYKSAVKIGVVYSAIIAIIFILWPGYLVKLFIRSESTVKIASTYLQIIGFSQVFSAIEMVSNGLFTGLGMPKIPAIISIGFTLLRIPMSLFFIRYMGVNGIWLSIALSSVLKGITSYIVYKIKISNGFLKISV</sequence>
<feature type="transmembrane region" description="Helical" evidence="13">
    <location>
        <begin position="245"/>
        <end position="266"/>
    </location>
</feature>
<keyword evidence="10" id="KW-0406">Ion transport</keyword>
<reference evidence="14 15" key="1">
    <citation type="journal article" date="2021" name="Cell Host Microbe">
        <title>in vivo commensal control of Clostridioides difficile virulence.</title>
        <authorList>
            <person name="Girinathan B.P."/>
            <person name="Dibenedetto N."/>
            <person name="Worley J.N."/>
            <person name="Peltier J."/>
            <person name="Arrieta-Ortiz M.L."/>
            <person name="Rupa Christinal Immanuel S."/>
            <person name="Lavin R."/>
            <person name="Delaney M.L."/>
            <person name="Cummins C."/>
            <person name="Hoffmann M."/>
            <person name="Luo Y."/>
            <person name="Gonzalez-Escalona N."/>
            <person name="Allard M."/>
            <person name="Onderdonk A.B."/>
            <person name="Gerber G.K."/>
            <person name="Sonenshein A.L."/>
            <person name="Baliga N."/>
            <person name="Dupuy B."/>
            <person name="Bry L."/>
        </authorList>
    </citation>
    <scope>NUCLEOTIDE SEQUENCE [LARGE SCALE GENOMIC DNA]</scope>
    <source>
        <strain evidence="14 15">DSM 599</strain>
    </source>
</reference>
<dbReference type="PANTHER" id="PTHR43298">
    <property type="entry name" value="MULTIDRUG RESISTANCE PROTEIN NORM-RELATED"/>
    <property type="match status" value="1"/>
</dbReference>